<keyword evidence="2" id="KW-1185">Reference proteome</keyword>
<gene>
    <name evidence="1" type="ORF">SAMN05660472_02872</name>
</gene>
<dbReference type="Proteomes" id="UP000198718">
    <property type="component" value="Unassembled WGS sequence"/>
</dbReference>
<dbReference type="AlphaFoldDB" id="A0A1G9II17"/>
<dbReference type="OrthoDB" id="2611623at2"/>
<reference evidence="1 2" key="1">
    <citation type="submission" date="2016-10" db="EMBL/GenBank/DDBJ databases">
        <authorList>
            <person name="de Groot N.N."/>
        </authorList>
    </citation>
    <scope>NUCLEOTIDE SEQUENCE [LARGE SCALE GENOMIC DNA]</scope>
    <source>
        <strain evidence="1 2">DSM 18346</strain>
    </source>
</reference>
<accession>A0A1G9II17</accession>
<protein>
    <submittedName>
        <fullName evidence="1">Phage gp6-like head-tail connector protein</fullName>
    </submittedName>
</protein>
<dbReference type="RefSeq" id="WP_090554888.1">
    <property type="nucleotide sequence ID" value="NZ_FNFP01000011.1"/>
</dbReference>
<evidence type="ECO:0000313" key="1">
    <source>
        <dbReference type="EMBL" id="SDL24574.1"/>
    </source>
</evidence>
<dbReference type="InterPro" id="IPR053746">
    <property type="entry name" value="Viral_HT_Connector_Assembly"/>
</dbReference>
<proteinExistence type="predicted"/>
<name>A0A1G9II17_9FIRM</name>
<dbReference type="EMBL" id="FNFP01000011">
    <property type="protein sequence ID" value="SDL24574.1"/>
    <property type="molecule type" value="Genomic_DNA"/>
</dbReference>
<evidence type="ECO:0000313" key="2">
    <source>
        <dbReference type="Proteomes" id="UP000198718"/>
    </source>
</evidence>
<dbReference type="Pfam" id="PF05135">
    <property type="entry name" value="Phage_connect_1"/>
    <property type="match status" value="1"/>
</dbReference>
<dbReference type="Gene3D" id="1.10.246.150">
    <property type="match status" value="1"/>
</dbReference>
<organism evidence="1 2">
    <name type="scientific">Natronincola ferrireducens</name>
    <dbReference type="NCBI Taxonomy" id="393762"/>
    <lineage>
        <taxon>Bacteria</taxon>
        <taxon>Bacillati</taxon>
        <taxon>Bacillota</taxon>
        <taxon>Clostridia</taxon>
        <taxon>Peptostreptococcales</taxon>
        <taxon>Natronincolaceae</taxon>
        <taxon>Natronincola</taxon>
    </lineage>
</organism>
<dbReference type="STRING" id="393762.SAMN05660472_02872"/>
<sequence>MLELMKELLEIDLIDSTKDHVLNHFLKKACEVSLGYCNVSELPDKYDDTIVDFAVYLYRNRNNTGLIQKREGEKNATFEIGVPEEIKLALPPPKIKVGGY</sequence>
<dbReference type="InterPro" id="IPR021146">
    <property type="entry name" value="Phage_gp6-like_head-tail"/>
</dbReference>